<evidence type="ECO:0008006" key="5">
    <source>
        <dbReference type="Google" id="ProtNLM"/>
    </source>
</evidence>
<name>A0A6P4IS37_DROKI</name>
<evidence type="ECO:0000256" key="2">
    <source>
        <dbReference type="SAM" id="SignalP"/>
    </source>
</evidence>
<dbReference type="OrthoDB" id="6331233at2759"/>
<dbReference type="AlphaFoldDB" id="A0A6P4IS37"/>
<keyword evidence="1" id="KW-0812">Transmembrane</keyword>
<reference evidence="3" key="1">
    <citation type="submission" date="2025-05" db="UniProtKB">
        <authorList>
            <consortium name="RefSeq"/>
        </authorList>
    </citation>
    <scope>NUCLEOTIDE SEQUENCE [LARGE SCALE GENOMIC DNA]</scope>
    <source>
        <strain evidence="3">14028-0561.14</strain>
    </source>
</reference>
<protein>
    <recommendedName>
        <fullName evidence="5">Protein quiver</fullName>
    </recommendedName>
</protein>
<dbReference type="GeneID" id="108076787"/>
<gene>
    <name evidence="4" type="primary">LOC108076787</name>
</gene>
<evidence type="ECO:0000256" key="1">
    <source>
        <dbReference type="SAM" id="Phobius"/>
    </source>
</evidence>
<proteinExistence type="predicted"/>
<dbReference type="Proteomes" id="UP001652661">
    <property type="component" value="Chromosome 2R"/>
</dbReference>
<keyword evidence="3" id="KW-1185">Reference proteome</keyword>
<dbReference type="InterPro" id="IPR045860">
    <property type="entry name" value="Snake_toxin-like_sf"/>
</dbReference>
<feature type="transmembrane region" description="Helical" evidence="1">
    <location>
        <begin position="142"/>
        <end position="162"/>
    </location>
</feature>
<keyword evidence="2" id="KW-0732">Signal</keyword>
<feature type="chain" id="PRO_5028035705" description="Protein quiver" evidence="2">
    <location>
        <begin position="33"/>
        <end position="163"/>
    </location>
</feature>
<dbReference type="RefSeq" id="XP_017025283.1">
    <property type="nucleotide sequence ID" value="XM_017169794.3"/>
</dbReference>
<evidence type="ECO:0000313" key="3">
    <source>
        <dbReference type="Proteomes" id="UP001652661"/>
    </source>
</evidence>
<keyword evidence="1" id="KW-0472">Membrane</keyword>
<evidence type="ECO:0000313" key="4">
    <source>
        <dbReference type="RefSeq" id="XP_017025283.1"/>
    </source>
</evidence>
<keyword evidence="1" id="KW-1133">Transmembrane helix</keyword>
<feature type="signal peptide" evidence="2">
    <location>
        <begin position="1"/>
        <end position="32"/>
    </location>
</feature>
<dbReference type="SUPFAM" id="SSF57302">
    <property type="entry name" value="Snake toxin-like"/>
    <property type="match status" value="1"/>
</dbReference>
<reference evidence="4" key="2">
    <citation type="submission" date="2025-08" db="UniProtKB">
        <authorList>
            <consortium name="RefSeq"/>
        </authorList>
    </citation>
    <scope>IDENTIFICATION</scope>
    <source>
        <strain evidence="4">14028-0561.14</strain>
        <tissue evidence="4">Whole fly</tissue>
    </source>
</reference>
<sequence>MKRSHGLSKAVLFTGLCAAVAVALMSAGLSNALDCYVCSYLESYNDTSCVDNPRALKVLNCSMKYCETVRIELRRNPSKVVSFSRGCQDVPVMLYGNIPDETFRTYYTSCQQDLCNGHNGRIKNSTSGTGAIHNGIVPGKNAGHIVIFWPYSLLMAIILPLVQ</sequence>
<accession>A0A6P4IS37</accession>
<organism evidence="3 4">
    <name type="scientific">Drosophila kikkawai</name>
    <name type="common">Fruit fly</name>
    <dbReference type="NCBI Taxonomy" id="30033"/>
    <lineage>
        <taxon>Eukaryota</taxon>
        <taxon>Metazoa</taxon>
        <taxon>Ecdysozoa</taxon>
        <taxon>Arthropoda</taxon>
        <taxon>Hexapoda</taxon>
        <taxon>Insecta</taxon>
        <taxon>Pterygota</taxon>
        <taxon>Neoptera</taxon>
        <taxon>Endopterygota</taxon>
        <taxon>Diptera</taxon>
        <taxon>Brachycera</taxon>
        <taxon>Muscomorpha</taxon>
        <taxon>Ephydroidea</taxon>
        <taxon>Drosophilidae</taxon>
        <taxon>Drosophila</taxon>
        <taxon>Sophophora</taxon>
    </lineage>
</organism>